<keyword evidence="7" id="KW-1185">Reference proteome</keyword>
<protein>
    <recommendedName>
        <fullName evidence="5">WRC domain-containing protein</fullName>
    </recommendedName>
</protein>
<keyword evidence="3" id="KW-0175">Coiled coil</keyword>
<dbReference type="Proteomes" id="UP000230069">
    <property type="component" value="Unassembled WGS sequence"/>
</dbReference>
<feature type="coiled-coil region" evidence="3">
    <location>
        <begin position="222"/>
        <end position="312"/>
    </location>
</feature>
<evidence type="ECO:0000256" key="3">
    <source>
        <dbReference type="SAM" id="Coils"/>
    </source>
</evidence>
<accession>A0A2G5CJ86</accession>
<gene>
    <name evidence="6" type="ORF">AQUCO_05000001v1</name>
</gene>
<organism evidence="6 7">
    <name type="scientific">Aquilegia coerulea</name>
    <name type="common">Rocky mountain columbine</name>
    <dbReference type="NCBI Taxonomy" id="218851"/>
    <lineage>
        <taxon>Eukaryota</taxon>
        <taxon>Viridiplantae</taxon>
        <taxon>Streptophyta</taxon>
        <taxon>Embryophyta</taxon>
        <taxon>Tracheophyta</taxon>
        <taxon>Spermatophyta</taxon>
        <taxon>Magnoliopsida</taxon>
        <taxon>Ranunculales</taxon>
        <taxon>Ranunculaceae</taxon>
        <taxon>Thalictroideae</taxon>
        <taxon>Aquilegia</taxon>
    </lineage>
</organism>
<dbReference type="PROSITE" id="PS51667">
    <property type="entry name" value="WRC"/>
    <property type="match status" value="1"/>
</dbReference>
<dbReference type="EMBL" id="KZ305067">
    <property type="protein sequence ID" value="PIA31329.1"/>
    <property type="molecule type" value="Genomic_DNA"/>
</dbReference>
<feature type="coiled-coil region" evidence="3">
    <location>
        <begin position="54"/>
        <end position="147"/>
    </location>
</feature>
<evidence type="ECO:0000313" key="6">
    <source>
        <dbReference type="EMBL" id="PIA31329.1"/>
    </source>
</evidence>
<dbReference type="Pfam" id="PF08879">
    <property type="entry name" value="WRC"/>
    <property type="match status" value="1"/>
</dbReference>
<name>A0A2G5CJ86_AQUCA</name>
<evidence type="ECO:0000256" key="1">
    <source>
        <dbReference type="ARBA" id="ARBA00023242"/>
    </source>
</evidence>
<feature type="compositionally biased region" description="Basic and acidic residues" evidence="4">
    <location>
        <begin position="467"/>
        <end position="476"/>
    </location>
</feature>
<comment type="caution">
    <text evidence="2">Lacks conserved residue(s) required for the propagation of feature annotation.</text>
</comment>
<reference evidence="6 7" key="1">
    <citation type="submission" date="2017-09" db="EMBL/GenBank/DDBJ databases">
        <title>WGS assembly of Aquilegia coerulea Goldsmith.</title>
        <authorList>
            <person name="Hodges S."/>
            <person name="Kramer E."/>
            <person name="Nordborg M."/>
            <person name="Tomkins J."/>
            <person name="Borevitz J."/>
            <person name="Derieg N."/>
            <person name="Yan J."/>
            <person name="Mihaltcheva S."/>
            <person name="Hayes R.D."/>
            <person name="Rokhsar D."/>
        </authorList>
    </citation>
    <scope>NUCLEOTIDE SEQUENCE [LARGE SCALE GENOMIC DNA]</scope>
    <source>
        <strain evidence="7">cv. Goldsmith</strain>
    </source>
</reference>
<feature type="region of interest" description="Disordered" evidence="4">
    <location>
        <begin position="388"/>
        <end position="408"/>
    </location>
</feature>
<feature type="compositionally biased region" description="Polar residues" evidence="4">
    <location>
        <begin position="391"/>
        <end position="403"/>
    </location>
</feature>
<keyword evidence="1" id="KW-0539">Nucleus</keyword>
<sequence length="517" mass="59125">MSEEDDAIIPPDQFRCIRSDGKQWRCKEWQYQDSKYCENHHIQIIYKKKVNNPKKNKAQLLQVKKKKKVQLEEEDEEQEKFVRKRTRNENANKINSLAEVEKVEKKFNVQKQENEEAKIAKAINLQIQEEEEIEEEEEEKFVRKRRKVEKKINESNENINSMLGAAELSLVEATKLIPVVKEIQECTAPELVFALKTAFRYEDFAKVEHIVKMREEKIIMEKKDAEEQASRFKQLLEVSEIKCAQLSNKLHEKKKEITVVEGKLKESELRKLGIECELLQYKRMCEELQCVKSRAEDEIDGLKKRVNELETQAWLQSCVSRKEYTEEKKKSGSKDGRIQSENINSLKGACLSHVKVIEALDCDGRVYSSANIDSICHSSSRDCRVAKHAGSSENQHNPVPTVSTGGGNLKESLIPSKRGLVCIQQVDDIRSGAQLNHFKICGTSCKESESSSAENGKGKAENFGSTRMDKSLDTVKNESNGSSKATNSSGPEYAEDGITKFLSALRRSKTITWNRKK</sequence>
<proteinExistence type="predicted"/>
<evidence type="ECO:0000256" key="4">
    <source>
        <dbReference type="SAM" id="MobiDB-lite"/>
    </source>
</evidence>
<feature type="compositionally biased region" description="Polar residues" evidence="4">
    <location>
        <begin position="477"/>
        <end position="490"/>
    </location>
</feature>
<dbReference type="AlphaFoldDB" id="A0A2G5CJ86"/>
<evidence type="ECO:0000313" key="7">
    <source>
        <dbReference type="Proteomes" id="UP000230069"/>
    </source>
</evidence>
<evidence type="ECO:0000259" key="5">
    <source>
        <dbReference type="PROSITE" id="PS51667"/>
    </source>
</evidence>
<feature type="domain" description="WRC" evidence="5">
    <location>
        <begin position="10"/>
        <end position="56"/>
    </location>
</feature>
<dbReference type="InParanoid" id="A0A2G5CJ86"/>
<feature type="region of interest" description="Disordered" evidence="4">
    <location>
        <begin position="447"/>
        <end position="494"/>
    </location>
</feature>
<evidence type="ECO:0000256" key="2">
    <source>
        <dbReference type="PROSITE-ProRule" id="PRU01002"/>
    </source>
</evidence>
<dbReference type="OrthoDB" id="1906088at2759"/>
<dbReference type="InterPro" id="IPR014977">
    <property type="entry name" value="WRC_dom"/>
</dbReference>